<dbReference type="HAMAP" id="MF_00385">
    <property type="entry name" value="Ribosomal_bS16"/>
    <property type="match status" value="1"/>
</dbReference>
<dbReference type="GO" id="GO:0003735">
    <property type="term" value="F:structural constituent of ribosome"/>
    <property type="evidence" value="ECO:0007669"/>
    <property type="project" value="InterPro"/>
</dbReference>
<dbReference type="InterPro" id="IPR020592">
    <property type="entry name" value="Ribosomal_bS16_CS"/>
</dbReference>
<dbReference type="PROSITE" id="PS00732">
    <property type="entry name" value="RIBOSOMAL_S16"/>
    <property type="match status" value="1"/>
</dbReference>
<dbReference type="NCBIfam" id="TIGR00002">
    <property type="entry name" value="S16"/>
    <property type="match status" value="1"/>
</dbReference>
<dbReference type="GO" id="GO:0006412">
    <property type="term" value="P:translation"/>
    <property type="evidence" value="ECO:0007669"/>
    <property type="project" value="UniProtKB-UniRule"/>
</dbReference>
<dbReference type="Pfam" id="PF00886">
    <property type="entry name" value="Ribosomal_S16"/>
    <property type="match status" value="1"/>
</dbReference>
<keyword evidence="2 3" id="KW-0687">Ribonucleoprotein</keyword>
<dbReference type="EMBL" id="LAOQ01000003">
    <property type="protein sequence ID" value="KJW04610.1"/>
    <property type="molecule type" value="Genomic_DNA"/>
</dbReference>
<evidence type="ECO:0000256" key="1">
    <source>
        <dbReference type="ARBA" id="ARBA00022980"/>
    </source>
</evidence>
<keyword evidence="6" id="KW-1185">Reference proteome</keyword>
<dbReference type="RefSeq" id="WP_014014933.1">
    <property type="nucleotide sequence ID" value="NZ_LAOQ01000003.1"/>
</dbReference>
<dbReference type="SUPFAM" id="SSF54565">
    <property type="entry name" value="Ribosomal protein S16"/>
    <property type="match status" value="1"/>
</dbReference>
<dbReference type="PANTHER" id="PTHR12919">
    <property type="entry name" value="30S RIBOSOMAL PROTEIN S16"/>
    <property type="match status" value="1"/>
</dbReference>
<proteinExistence type="inferred from homology"/>
<organism evidence="5 6">
    <name type="scientific">Rickettsia argasii T170-B</name>
    <dbReference type="NCBI Taxonomy" id="1268837"/>
    <lineage>
        <taxon>Bacteria</taxon>
        <taxon>Pseudomonadati</taxon>
        <taxon>Pseudomonadota</taxon>
        <taxon>Alphaproteobacteria</taxon>
        <taxon>Rickettsiales</taxon>
        <taxon>Rickettsiaceae</taxon>
        <taxon>Rickettsieae</taxon>
        <taxon>Rickettsia</taxon>
        <taxon>spotted fever group</taxon>
    </lineage>
</organism>
<name>A0A0F3RDV4_9RICK</name>
<dbReference type="AlphaFoldDB" id="A0A0F3RDV4"/>
<protein>
    <recommendedName>
        <fullName evidence="3">Small ribosomal subunit protein bS16</fullName>
    </recommendedName>
</protein>
<evidence type="ECO:0000256" key="4">
    <source>
        <dbReference type="SAM" id="MobiDB-lite"/>
    </source>
</evidence>
<dbReference type="Gene3D" id="3.30.1320.10">
    <property type="match status" value="1"/>
</dbReference>
<evidence type="ECO:0000313" key="5">
    <source>
        <dbReference type="EMBL" id="KJW04610.1"/>
    </source>
</evidence>
<dbReference type="GO" id="GO:0005737">
    <property type="term" value="C:cytoplasm"/>
    <property type="evidence" value="ECO:0007669"/>
    <property type="project" value="UniProtKB-ARBA"/>
</dbReference>
<dbReference type="Proteomes" id="UP000033736">
    <property type="component" value="Unassembled WGS sequence"/>
</dbReference>
<comment type="caution">
    <text evidence="5">The sequence shown here is derived from an EMBL/GenBank/DDBJ whole genome shotgun (WGS) entry which is preliminary data.</text>
</comment>
<dbReference type="InterPro" id="IPR023803">
    <property type="entry name" value="Ribosomal_bS16_dom_sf"/>
</dbReference>
<feature type="region of interest" description="Disordered" evidence="4">
    <location>
        <begin position="91"/>
        <end position="111"/>
    </location>
</feature>
<keyword evidence="1 3" id="KW-0689">Ribosomal protein</keyword>
<evidence type="ECO:0000256" key="2">
    <source>
        <dbReference type="ARBA" id="ARBA00023274"/>
    </source>
</evidence>
<evidence type="ECO:0000256" key="3">
    <source>
        <dbReference type="HAMAP-Rule" id="MF_00385"/>
    </source>
</evidence>
<accession>A0A0F3RDV4</accession>
<sequence length="111" mass="12505">MAVKIRLARGGAKKRPFYRVVVANATAPRDGDFLEKVGTYDPMLASDNSERVVLKKDRIEYWLGTGAKPTERVAKFIEQAGVTLPKKVKKEMEVKTKNRKARLSKKEAKEA</sequence>
<dbReference type="GO" id="GO:0015935">
    <property type="term" value="C:small ribosomal subunit"/>
    <property type="evidence" value="ECO:0007669"/>
    <property type="project" value="TreeGrafter"/>
</dbReference>
<dbReference type="PATRIC" id="fig|1268837.3.peg.1112"/>
<evidence type="ECO:0000313" key="6">
    <source>
        <dbReference type="Proteomes" id="UP000033736"/>
    </source>
</evidence>
<reference evidence="5 6" key="1">
    <citation type="submission" date="2015-01" db="EMBL/GenBank/DDBJ databases">
        <title>Genome Sequencing of Rickettsiales /home/snadendla/prok_pipe/test/illegal_ec_num.txt.</title>
        <authorList>
            <person name="Daugherty S.C."/>
            <person name="Su Q."/>
            <person name="Abolude K."/>
            <person name="Beier-Sexton M."/>
            <person name="Carlyon J.A."/>
            <person name="Carter R."/>
            <person name="Day N.P."/>
            <person name="Dumler S.J."/>
            <person name="Dyachenko V."/>
            <person name="Godinez A."/>
            <person name="Kurtti T.J."/>
            <person name="Lichay M."/>
            <person name="Mullins K.E."/>
            <person name="Ott S."/>
            <person name="Pappas-Brown V."/>
            <person name="Paris D.H."/>
            <person name="Patel P."/>
            <person name="Richards A.L."/>
            <person name="Sadzewicz L."/>
            <person name="Sears K."/>
            <person name="Seidman D."/>
            <person name="Sengamalay N."/>
            <person name="Stenos J."/>
            <person name="Tallon L.J."/>
            <person name="Vincent G."/>
            <person name="Fraser C.M."/>
            <person name="Munderloh U."/>
            <person name="Dunning-Hotopp J.C."/>
        </authorList>
    </citation>
    <scope>NUCLEOTIDE SEQUENCE [LARGE SCALE GENOMIC DNA]</scope>
    <source>
        <strain evidence="5 6">T170-B</strain>
    </source>
</reference>
<dbReference type="InterPro" id="IPR000307">
    <property type="entry name" value="Ribosomal_bS16"/>
</dbReference>
<gene>
    <name evidence="3 5" type="primary">rpsP</name>
    <name evidence="5" type="ORF">RAT170B_0925</name>
</gene>
<dbReference type="PANTHER" id="PTHR12919:SF20">
    <property type="entry name" value="SMALL RIBOSOMAL SUBUNIT PROTEIN BS16M"/>
    <property type="match status" value="1"/>
</dbReference>
<comment type="similarity">
    <text evidence="3">Belongs to the bacterial ribosomal protein bS16 family.</text>
</comment>